<reference evidence="2 3" key="1">
    <citation type="submission" date="2019-07" db="EMBL/GenBank/DDBJ databases">
        <title>Luteimonas sp. YD-1 nov., isolated from acidic soil.</title>
        <authorList>
            <person name="Zhou J."/>
        </authorList>
    </citation>
    <scope>NUCLEOTIDE SEQUENCE [LARGE SCALE GENOMIC DNA]</scope>
    <source>
        <strain evidence="2 3">YD-1</strain>
    </source>
</reference>
<proteinExistence type="predicted"/>
<evidence type="ECO:0000256" key="1">
    <source>
        <dbReference type="SAM" id="SignalP"/>
    </source>
</evidence>
<dbReference type="EMBL" id="VOHE01000005">
    <property type="protein sequence ID" value="TWT18265.1"/>
    <property type="molecule type" value="Genomic_DNA"/>
</dbReference>
<keyword evidence="3" id="KW-1185">Reference proteome</keyword>
<evidence type="ECO:0000313" key="3">
    <source>
        <dbReference type="Proteomes" id="UP000315949"/>
    </source>
</evidence>
<accession>A0A5C5TYA4</accession>
<dbReference type="AlphaFoldDB" id="A0A5C5TYA4"/>
<dbReference type="OrthoDB" id="644156at2"/>
<sequence length="290" mass="32095">MKRTSPTSRIAAIVVGTLCAFTGSHATEIEAVTGTRSYLELPIDASGEPHALPYIWERSVRGKHIVVLGTRHAFDPTSPMYPRIEKVFSRVRPQLVLHESEAPAELKSMPRDQAIKVGADLGFAVHLASKHGAATRSADAPLRDEINALLGMYSPQDVLVFLTAQRLIGNVKAPNLDSAAAEYPEFFARYLVGNGFPARVEWKTWSGFLDAYENVTGQPLSPGTWDRDLFSPIKRTGRLSDLARSTNAVRDRHLLTEIRRALRDHDRVVVVFGSWHVLALEPVLEGVLKQ</sequence>
<feature type="signal peptide" evidence="1">
    <location>
        <begin position="1"/>
        <end position="26"/>
    </location>
</feature>
<name>A0A5C5TYA4_9GAMM</name>
<comment type="caution">
    <text evidence="2">The sequence shown here is derived from an EMBL/GenBank/DDBJ whole genome shotgun (WGS) entry which is preliminary data.</text>
</comment>
<feature type="chain" id="PRO_5022759744" description="TraB/GumN family protein" evidence="1">
    <location>
        <begin position="27"/>
        <end position="290"/>
    </location>
</feature>
<protein>
    <recommendedName>
        <fullName evidence="4">TraB/GumN family protein</fullName>
    </recommendedName>
</protein>
<gene>
    <name evidence="2" type="ORF">FQY79_10240</name>
</gene>
<dbReference type="RefSeq" id="WP_146312833.1">
    <property type="nucleotide sequence ID" value="NZ_VOHE01000005.1"/>
</dbReference>
<organism evidence="2 3">
    <name type="scientific">Luteimonas wenzhouensis</name>
    <dbReference type="NCBI Taxonomy" id="2599615"/>
    <lineage>
        <taxon>Bacteria</taxon>
        <taxon>Pseudomonadati</taxon>
        <taxon>Pseudomonadota</taxon>
        <taxon>Gammaproteobacteria</taxon>
        <taxon>Lysobacterales</taxon>
        <taxon>Lysobacteraceae</taxon>
        <taxon>Luteimonas</taxon>
    </lineage>
</organism>
<evidence type="ECO:0000313" key="2">
    <source>
        <dbReference type="EMBL" id="TWT18265.1"/>
    </source>
</evidence>
<keyword evidence="1" id="KW-0732">Signal</keyword>
<evidence type="ECO:0008006" key="4">
    <source>
        <dbReference type="Google" id="ProtNLM"/>
    </source>
</evidence>
<dbReference type="Proteomes" id="UP000315949">
    <property type="component" value="Unassembled WGS sequence"/>
</dbReference>